<sequence length="201" mass="22403">MSRLDQLQLVSHFQSNFSLSQLDLAAEPFLLEPLQLPDNRDFFQGMQLLVGSTSHDYDRMLRLWIEAMNMTEASYAEVVERLLHVHGASSSMKDWLIAAAGTSLSHKEQISKGSAIGSRVLHHCPLTHYATEATRSGAEVRYFVLDEEWQGPLQGAGTFSSYGDDLRLLSGSVLSDNRATKEQRLLSEELMDSVAAFARAK</sequence>
<organism evidence="1 2">
    <name type="scientific">Amblyomma americanum</name>
    <name type="common">Lone star tick</name>
    <dbReference type="NCBI Taxonomy" id="6943"/>
    <lineage>
        <taxon>Eukaryota</taxon>
        <taxon>Metazoa</taxon>
        <taxon>Ecdysozoa</taxon>
        <taxon>Arthropoda</taxon>
        <taxon>Chelicerata</taxon>
        <taxon>Arachnida</taxon>
        <taxon>Acari</taxon>
        <taxon>Parasitiformes</taxon>
        <taxon>Ixodida</taxon>
        <taxon>Ixodoidea</taxon>
        <taxon>Ixodidae</taxon>
        <taxon>Amblyomminae</taxon>
        <taxon>Amblyomma</taxon>
    </lineage>
</organism>
<proteinExistence type="predicted"/>
<dbReference type="Proteomes" id="UP001321473">
    <property type="component" value="Unassembled WGS sequence"/>
</dbReference>
<dbReference type="EMBL" id="JARKHS020032590">
    <property type="protein sequence ID" value="KAK8759797.1"/>
    <property type="molecule type" value="Genomic_DNA"/>
</dbReference>
<dbReference type="AlphaFoldDB" id="A0AAQ4DBF7"/>
<dbReference type="Gene3D" id="3.40.50.1820">
    <property type="entry name" value="alpha/beta hydrolase"/>
    <property type="match status" value="1"/>
</dbReference>
<accession>A0AAQ4DBF7</accession>
<dbReference type="InterPro" id="IPR029058">
    <property type="entry name" value="AB_hydrolase_fold"/>
</dbReference>
<gene>
    <name evidence="1" type="ORF">V5799_028937</name>
</gene>
<name>A0AAQ4DBF7_AMBAM</name>
<reference evidence="1 2" key="1">
    <citation type="journal article" date="2023" name="Arcadia Sci">
        <title>De novo assembly of a long-read Amblyomma americanum tick genome.</title>
        <authorList>
            <person name="Chou S."/>
            <person name="Poskanzer K.E."/>
            <person name="Rollins M."/>
            <person name="Thuy-Boun P.S."/>
        </authorList>
    </citation>
    <scope>NUCLEOTIDE SEQUENCE [LARGE SCALE GENOMIC DNA]</scope>
    <source>
        <strain evidence="1">F_SG_1</strain>
        <tissue evidence="1">Salivary glands</tissue>
    </source>
</reference>
<evidence type="ECO:0000313" key="2">
    <source>
        <dbReference type="Proteomes" id="UP001321473"/>
    </source>
</evidence>
<comment type="caution">
    <text evidence="1">The sequence shown here is derived from an EMBL/GenBank/DDBJ whole genome shotgun (WGS) entry which is preliminary data.</text>
</comment>
<keyword evidence="2" id="KW-1185">Reference proteome</keyword>
<evidence type="ECO:0000313" key="1">
    <source>
        <dbReference type="EMBL" id="KAK8759797.1"/>
    </source>
</evidence>
<protein>
    <submittedName>
        <fullName evidence="1">Uncharacterized protein</fullName>
    </submittedName>
</protein>